<comment type="caution">
    <text evidence="5">The sequence shown here is derived from an EMBL/GenBank/DDBJ whole genome shotgun (WGS) entry which is preliminary data.</text>
</comment>
<keyword evidence="3" id="KW-0808">Transferase</keyword>
<keyword evidence="6" id="KW-1185">Reference proteome</keyword>
<feature type="transmembrane region" description="Helical" evidence="4">
    <location>
        <begin position="300"/>
        <end position="319"/>
    </location>
</feature>
<reference evidence="5 6" key="1">
    <citation type="submission" date="2021-05" db="EMBL/GenBank/DDBJ databases">
        <title>A Polyphasic approach of four new species of the genus Ohtaekwangia: Ohtaekwangia histidinii sp. nov., Ohtaekwangia cretensis sp. nov., Ohtaekwangia indiensis sp. nov., Ohtaekwangia reichenbachii sp. nov. from diverse environment.</title>
        <authorList>
            <person name="Octaviana S."/>
        </authorList>
    </citation>
    <scope>NUCLEOTIDE SEQUENCE [LARGE SCALE GENOMIC DNA]</scope>
    <source>
        <strain evidence="5 6">PWU20</strain>
    </source>
</reference>
<keyword evidence="4" id="KW-1133">Transmembrane helix</keyword>
<dbReference type="CDD" id="cd06423">
    <property type="entry name" value="CESA_like"/>
    <property type="match status" value="1"/>
</dbReference>
<dbReference type="EMBL" id="JAHESD010000006">
    <property type="protein sequence ID" value="MBT1702578.1"/>
    <property type="molecule type" value="Genomic_DNA"/>
</dbReference>
<evidence type="ECO:0000256" key="3">
    <source>
        <dbReference type="ARBA" id="ARBA00022679"/>
    </source>
</evidence>
<protein>
    <submittedName>
        <fullName evidence="5">Glycosyltransferase family 2 protein</fullName>
    </submittedName>
</protein>
<evidence type="ECO:0000256" key="1">
    <source>
        <dbReference type="ARBA" id="ARBA00006739"/>
    </source>
</evidence>
<dbReference type="PANTHER" id="PTHR43630:SF1">
    <property type="entry name" value="POLY-BETA-1,6-N-ACETYL-D-GLUCOSAMINE SYNTHASE"/>
    <property type="match status" value="1"/>
</dbReference>
<evidence type="ECO:0000313" key="5">
    <source>
        <dbReference type="EMBL" id="MBT1702578.1"/>
    </source>
</evidence>
<sequence>MYFIELLLLAYFTYVTLYSFFLSFAALFYKARKAREADYKSKIAVLIPAYKEDGVIVDVASQALKQNYPGNRFDVVVVADSLKPATLVQLRRLPITVVEVSFDKSTKVRALNKAMETLGDTYECAVILDADNIMEPQFLRKMNNLYALGYKAIQGRRAPKNENTEMALLDGLSETINNFIYRQGNVAVGLSSCINGSGMFFEYKTFRDVMSSMDAVGGFDRELEYKLIEQNMGVYYAKDVVVYDEKVENAEVFEKQRTRWISSQFVYLKKYFGKGISKLFKGNFGYFNATVLRNIQLPRLMNLGLLTFITFLSIVLSTYVEITPWVWLSLLFLNFLAMMFAIPGRLYNRNLLKSVFMVPAIFWRMFLLMFKLKGANKSFIHTPHGHVGHTESKNI</sequence>
<comment type="similarity">
    <text evidence="1">Belongs to the glycosyltransferase 2 family.</text>
</comment>
<organism evidence="5 6">
    <name type="scientific">Chryseosolibacter indicus</name>
    <dbReference type="NCBI Taxonomy" id="2782351"/>
    <lineage>
        <taxon>Bacteria</taxon>
        <taxon>Pseudomonadati</taxon>
        <taxon>Bacteroidota</taxon>
        <taxon>Cytophagia</taxon>
        <taxon>Cytophagales</taxon>
        <taxon>Chryseotaleaceae</taxon>
        <taxon>Chryseosolibacter</taxon>
    </lineage>
</organism>
<feature type="transmembrane region" description="Helical" evidence="4">
    <location>
        <begin position="325"/>
        <end position="344"/>
    </location>
</feature>
<accession>A0ABS5VNI3</accession>
<dbReference type="PANTHER" id="PTHR43630">
    <property type="entry name" value="POLY-BETA-1,6-N-ACETYL-D-GLUCOSAMINE SYNTHASE"/>
    <property type="match status" value="1"/>
</dbReference>
<proteinExistence type="inferred from homology"/>
<dbReference type="InterPro" id="IPR029044">
    <property type="entry name" value="Nucleotide-diphossugar_trans"/>
</dbReference>
<gene>
    <name evidence="5" type="ORF">KK060_04755</name>
</gene>
<name>A0ABS5VNI3_9BACT</name>
<dbReference type="Pfam" id="PF13641">
    <property type="entry name" value="Glyco_tranf_2_3"/>
    <property type="match status" value="1"/>
</dbReference>
<evidence type="ECO:0000256" key="2">
    <source>
        <dbReference type="ARBA" id="ARBA00022676"/>
    </source>
</evidence>
<dbReference type="Proteomes" id="UP000772618">
    <property type="component" value="Unassembled WGS sequence"/>
</dbReference>
<keyword evidence="2" id="KW-0328">Glycosyltransferase</keyword>
<dbReference type="RefSeq" id="WP_254152546.1">
    <property type="nucleotide sequence ID" value="NZ_JAHESD010000006.1"/>
</dbReference>
<feature type="transmembrane region" description="Helical" evidence="4">
    <location>
        <begin position="6"/>
        <end position="29"/>
    </location>
</feature>
<dbReference type="Gene3D" id="3.90.550.10">
    <property type="entry name" value="Spore Coat Polysaccharide Biosynthesis Protein SpsA, Chain A"/>
    <property type="match status" value="1"/>
</dbReference>
<evidence type="ECO:0000256" key="4">
    <source>
        <dbReference type="SAM" id="Phobius"/>
    </source>
</evidence>
<keyword evidence="4" id="KW-0472">Membrane</keyword>
<keyword evidence="4" id="KW-0812">Transmembrane</keyword>
<dbReference type="SUPFAM" id="SSF53448">
    <property type="entry name" value="Nucleotide-diphospho-sugar transferases"/>
    <property type="match status" value="1"/>
</dbReference>
<evidence type="ECO:0000313" key="6">
    <source>
        <dbReference type="Proteomes" id="UP000772618"/>
    </source>
</evidence>